<dbReference type="PANTHER" id="PTHR43798">
    <property type="entry name" value="MONOACYLGLYCEROL LIPASE"/>
    <property type="match status" value="1"/>
</dbReference>
<dbReference type="RefSeq" id="WP_225237614.1">
    <property type="nucleotide sequence ID" value="NZ_JAHYBX010000001.1"/>
</dbReference>
<name>A0ABS7Y9M3_9BURK</name>
<dbReference type="EMBL" id="JAHYBX010000001">
    <property type="protein sequence ID" value="MCA1855244.1"/>
    <property type="molecule type" value="Genomic_DNA"/>
</dbReference>
<accession>A0ABS7Y9M3</accession>
<dbReference type="Pfam" id="PF00561">
    <property type="entry name" value="Abhydrolase_1"/>
    <property type="match status" value="1"/>
</dbReference>
<sequence>MRRTSLPRRSLLAAATAFATFATFAALLPASALAAPFESARITVRTEGAGPDVVLIPGLNSSPRAWASTVAALPGYRYHLVHVSGFAGQPVGGNTEGKVAAPVAEEIARYIREAGLKQPAVIGHSLGGTMGLMLAARHPDILSRLMVVDMYPYLGSFFAGPGATPAQVEAVAGAMTAAIRKATPEQRASNTAATIAGMVNTESMRAGAIADSAASAPDVSARAYHELLVTNLMPELPKISRPVTVLYVQPKTVPLPAEQFDYVYKAAYAPLRQVSLKRIPDSAHFIMWDQPQRFQNEVKAFLTAP</sequence>
<dbReference type="InterPro" id="IPR029058">
    <property type="entry name" value="AB_hydrolase_fold"/>
</dbReference>
<evidence type="ECO:0000313" key="3">
    <source>
        <dbReference type="EMBL" id="MCA1855244.1"/>
    </source>
</evidence>
<dbReference type="InterPro" id="IPR050266">
    <property type="entry name" value="AB_hydrolase_sf"/>
</dbReference>
<organism evidence="3 4">
    <name type="scientific">Massilia hydrophila</name>
    <dbReference type="NCBI Taxonomy" id="3044279"/>
    <lineage>
        <taxon>Bacteria</taxon>
        <taxon>Pseudomonadati</taxon>
        <taxon>Pseudomonadota</taxon>
        <taxon>Betaproteobacteria</taxon>
        <taxon>Burkholderiales</taxon>
        <taxon>Oxalobacteraceae</taxon>
        <taxon>Telluria group</taxon>
        <taxon>Massilia</taxon>
    </lineage>
</organism>
<dbReference type="GO" id="GO:0016787">
    <property type="term" value="F:hydrolase activity"/>
    <property type="evidence" value="ECO:0007669"/>
    <property type="project" value="UniProtKB-KW"/>
</dbReference>
<keyword evidence="1" id="KW-0732">Signal</keyword>
<keyword evidence="4" id="KW-1185">Reference proteome</keyword>
<feature type="signal peptide" evidence="1">
    <location>
        <begin position="1"/>
        <end position="34"/>
    </location>
</feature>
<protein>
    <submittedName>
        <fullName evidence="3">Alpha/beta hydrolase</fullName>
    </submittedName>
</protein>
<dbReference type="PROSITE" id="PS51318">
    <property type="entry name" value="TAT"/>
    <property type="match status" value="1"/>
</dbReference>
<evidence type="ECO:0000313" key="4">
    <source>
        <dbReference type="Proteomes" id="UP001198602"/>
    </source>
</evidence>
<evidence type="ECO:0000256" key="1">
    <source>
        <dbReference type="SAM" id="SignalP"/>
    </source>
</evidence>
<feature type="chain" id="PRO_5046701251" evidence="1">
    <location>
        <begin position="35"/>
        <end position="305"/>
    </location>
</feature>
<dbReference type="InterPro" id="IPR000073">
    <property type="entry name" value="AB_hydrolase_1"/>
</dbReference>
<feature type="domain" description="AB hydrolase-1" evidence="2">
    <location>
        <begin position="53"/>
        <end position="289"/>
    </location>
</feature>
<dbReference type="InterPro" id="IPR006311">
    <property type="entry name" value="TAT_signal"/>
</dbReference>
<dbReference type="PANTHER" id="PTHR43798:SF33">
    <property type="entry name" value="HYDROLASE, PUTATIVE (AFU_ORTHOLOGUE AFUA_2G14860)-RELATED"/>
    <property type="match status" value="1"/>
</dbReference>
<dbReference type="Proteomes" id="UP001198602">
    <property type="component" value="Unassembled WGS sequence"/>
</dbReference>
<comment type="caution">
    <text evidence="3">The sequence shown here is derived from an EMBL/GenBank/DDBJ whole genome shotgun (WGS) entry which is preliminary data.</text>
</comment>
<proteinExistence type="predicted"/>
<evidence type="ECO:0000259" key="2">
    <source>
        <dbReference type="Pfam" id="PF00561"/>
    </source>
</evidence>
<dbReference type="SUPFAM" id="SSF53474">
    <property type="entry name" value="alpha/beta-Hydrolases"/>
    <property type="match status" value="1"/>
</dbReference>
<dbReference type="Gene3D" id="3.40.50.1820">
    <property type="entry name" value="alpha/beta hydrolase"/>
    <property type="match status" value="1"/>
</dbReference>
<gene>
    <name evidence="3" type="ORF">LE190_04805</name>
</gene>
<reference evidence="3 4" key="1">
    <citation type="submission" date="2021-07" db="EMBL/GenBank/DDBJ databases">
        <title>Characterization of Violacein-producing bacteria and related species.</title>
        <authorList>
            <person name="Wilson H.S."/>
            <person name="De Leon M.E."/>
        </authorList>
    </citation>
    <scope>NUCLEOTIDE SEQUENCE [LARGE SCALE GENOMIC DNA]</scope>
    <source>
        <strain evidence="3 4">HSC-2F05</strain>
    </source>
</reference>
<keyword evidence="3" id="KW-0378">Hydrolase</keyword>